<gene>
    <name evidence="15" type="ORF">TCMB3V08_LOCUS9031</name>
</gene>
<dbReference type="PANTHER" id="PTHR16171">
    <property type="entry name" value="DNA REPAIR PROTEIN COMPLEMENTING XP-G CELLS-RELATED"/>
    <property type="match status" value="1"/>
</dbReference>
<dbReference type="SMART" id="SM00279">
    <property type="entry name" value="HhH2"/>
    <property type="match status" value="1"/>
</dbReference>
<comment type="similarity">
    <text evidence="12">Belongs to the XPG/RAD2 endonuclease family. GEN subfamily.</text>
</comment>
<feature type="region of interest" description="Disordered" evidence="13">
    <location>
        <begin position="450"/>
        <end position="479"/>
    </location>
</feature>
<evidence type="ECO:0000256" key="4">
    <source>
        <dbReference type="ARBA" id="ARBA00022722"/>
    </source>
</evidence>
<dbReference type="GO" id="GO:0006281">
    <property type="term" value="P:DNA repair"/>
    <property type="evidence" value="ECO:0007669"/>
    <property type="project" value="UniProtKB-KW"/>
</dbReference>
<feature type="region of interest" description="Disordered" evidence="13">
    <location>
        <begin position="310"/>
        <end position="401"/>
    </location>
</feature>
<evidence type="ECO:0000256" key="7">
    <source>
        <dbReference type="ARBA" id="ARBA00022763"/>
    </source>
</evidence>
<keyword evidence="3" id="KW-0597">Phosphoprotein</keyword>
<proteinExistence type="inferred from homology"/>
<comment type="cofactor">
    <cofactor evidence="1">
        <name>Mg(2+)</name>
        <dbReference type="ChEBI" id="CHEBI:18420"/>
    </cofactor>
</comment>
<evidence type="ECO:0000256" key="8">
    <source>
        <dbReference type="ARBA" id="ARBA00022801"/>
    </source>
</evidence>
<dbReference type="GO" id="GO:0005634">
    <property type="term" value="C:nucleus"/>
    <property type="evidence" value="ECO:0007669"/>
    <property type="project" value="UniProtKB-SubCell"/>
</dbReference>
<protein>
    <submittedName>
        <fullName evidence="15">(California timema) hypothetical protein</fullName>
    </submittedName>
</protein>
<evidence type="ECO:0000256" key="1">
    <source>
        <dbReference type="ARBA" id="ARBA00001946"/>
    </source>
</evidence>
<dbReference type="PRINTS" id="PR00853">
    <property type="entry name" value="XPGRADSUPER"/>
</dbReference>
<keyword evidence="11" id="KW-0539">Nucleus</keyword>
<dbReference type="SUPFAM" id="SSF47807">
    <property type="entry name" value="5' to 3' exonuclease, C-terminal subdomain"/>
    <property type="match status" value="1"/>
</dbReference>
<dbReference type="GO" id="GO:0000400">
    <property type="term" value="F:four-way junction DNA binding"/>
    <property type="evidence" value="ECO:0007669"/>
    <property type="project" value="UniProtKB-ARBA"/>
</dbReference>
<evidence type="ECO:0000256" key="13">
    <source>
        <dbReference type="SAM" id="MobiDB-lite"/>
    </source>
</evidence>
<evidence type="ECO:0000256" key="12">
    <source>
        <dbReference type="ARBA" id="ARBA00038112"/>
    </source>
</evidence>
<dbReference type="GO" id="GO:0008821">
    <property type="term" value="F:crossover junction DNA endonuclease activity"/>
    <property type="evidence" value="ECO:0007669"/>
    <property type="project" value="UniProtKB-ARBA"/>
</dbReference>
<feature type="compositionally biased region" description="Polar residues" evidence="13">
    <location>
        <begin position="388"/>
        <end position="400"/>
    </location>
</feature>
<organism evidence="15">
    <name type="scientific">Timema californicum</name>
    <name type="common">California timema</name>
    <name type="synonym">Walking stick</name>
    <dbReference type="NCBI Taxonomy" id="61474"/>
    <lineage>
        <taxon>Eukaryota</taxon>
        <taxon>Metazoa</taxon>
        <taxon>Ecdysozoa</taxon>
        <taxon>Arthropoda</taxon>
        <taxon>Hexapoda</taxon>
        <taxon>Insecta</taxon>
        <taxon>Pterygota</taxon>
        <taxon>Neoptera</taxon>
        <taxon>Polyneoptera</taxon>
        <taxon>Phasmatodea</taxon>
        <taxon>Timematodea</taxon>
        <taxon>Timematoidea</taxon>
        <taxon>Timematidae</taxon>
        <taxon>Timema</taxon>
    </lineage>
</organism>
<dbReference type="CDD" id="cd09904">
    <property type="entry name" value="H3TH_XPG"/>
    <property type="match status" value="1"/>
</dbReference>
<evidence type="ECO:0000256" key="2">
    <source>
        <dbReference type="ARBA" id="ARBA00004123"/>
    </source>
</evidence>
<dbReference type="InterPro" id="IPR008918">
    <property type="entry name" value="HhH2"/>
</dbReference>
<dbReference type="EMBL" id="OE184278">
    <property type="protein sequence ID" value="CAD7576463.1"/>
    <property type="molecule type" value="Genomic_DNA"/>
</dbReference>
<dbReference type="PROSITE" id="PS00842">
    <property type="entry name" value="XPG_2"/>
    <property type="match status" value="1"/>
</dbReference>
<dbReference type="Gene3D" id="3.40.50.1010">
    <property type="entry name" value="5'-nuclease"/>
    <property type="match status" value="1"/>
</dbReference>
<keyword evidence="10" id="KW-0234">DNA repair</keyword>
<evidence type="ECO:0000256" key="9">
    <source>
        <dbReference type="ARBA" id="ARBA00022842"/>
    </source>
</evidence>
<dbReference type="GO" id="GO:0003697">
    <property type="term" value="F:single-stranded DNA binding"/>
    <property type="evidence" value="ECO:0007669"/>
    <property type="project" value="TreeGrafter"/>
</dbReference>
<dbReference type="GO" id="GO:0017108">
    <property type="term" value="F:5'-flap endonuclease activity"/>
    <property type="evidence" value="ECO:0007669"/>
    <property type="project" value="UniProtKB-ARBA"/>
</dbReference>
<evidence type="ECO:0000256" key="6">
    <source>
        <dbReference type="ARBA" id="ARBA00022759"/>
    </source>
</evidence>
<dbReference type="SUPFAM" id="SSF88723">
    <property type="entry name" value="PIN domain-like"/>
    <property type="match status" value="1"/>
</dbReference>
<dbReference type="InterPro" id="IPR006084">
    <property type="entry name" value="XPG/Rad2"/>
</dbReference>
<reference evidence="15" key="1">
    <citation type="submission" date="2020-11" db="EMBL/GenBank/DDBJ databases">
        <authorList>
            <person name="Tran Van P."/>
        </authorList>
    </citation>
    <scope>NUCLEOTIDE SEQUENCE</scope>
</reference>
<dbReference type="InterPro" id="IPR019974">
    <property type="entry name" value="XPG_CS"/>
</dbReference>
<dbReference type="InterPro" id="IPR029060">
    <property type="entry name" value="PIN-like_dom_sf"/>
</dbReference>
<dbReference type="InterPro" id="IPR036279">
    <property type="entry name" value="5-3_exonuclease_C_sf"/>
</dbReference>
<evidence type="ECO:0000256" key="3">
    <source>
        <dbReference type="ARBA" id="ARBA00022553"/>
    </source>
</evidence>
<evidence type="ECO:0000259" key="14">
    <source>
        <dbReference type="SMART" id="SM00484"/>
    </source>
</evidence>
<feature type="compositionally biased region" description="Basic residues" evidence="13">
    <location>
        <begin position="326"/>
        <end position="335"/>
    </location>
</feature>
<dbReference type="AlphaFoldDB" id="A0A7R9PB13"/>
<dbReference type="FunFam" id="1.10.150.20:FF:000030">
    <property type="entry name" value="Flap endonuclease GEN-like 1"/>
    <property type="match status" value="1"/>
</dbReference>
<keyword evidence="6" id="KW-0255">Endonuclease</keyword>
<keyword evidence="7" id="KW-0227">DNA damage</keyword>
<name>A0A7R9PB13_TIMCA</name>
<dbReference type="PANTHER" id="PTHR16171:SF7">
    <property type="entry name" value="DNA REPAIR PROTEIN RAD2"/>
    <property type="match status" value="1"/>
</dbReference>
<dbReference type="InterPro" id="IPR006086">
    <property type="entry name" value="XPG-I_dom"/>
</dbReference>
<evidence type="ECO:0000256" key="5">
    <source>
        <dbReference type="ARBA" id="ARBA00022723"/>
    </source>
</evidence>
<evidence type="ECO:0000313" key="15">
    <source>
        <dbReference type="EMBL" id="CAD7576463.1"/>
    </source>
</evidence>
<evidence type="ECO:0000256" key="10">
    <source>
        <dbReference type="ARBA" id="ARBA00023204"/>
    </source>
</evidence>
<dbReference type="SMART" id="SM00484">
    <property type="entry name" value="XPGI"/>
    <property type="match status" value="1"/>
</dbReference>
<sequence>MSQELLQLFGVPYIVAPMEAEAQCAYLDSVSLTEGTITDDSDIWLFGGTKVYKNFFDQKKQVLQFKAEDIHHYFKLGRDQLVLLALLVGSDYTVGLRGVGPVTALEILAAFPPADSEDILAGLHMFRDWLKGGEMIATQLRHKLRNVSLDDGFPSKAVVEAYLKPRVDESQESFSWGSPDLESLRDYARSKFGWTPSKTDEILLPVLKRHNESKVTSCWPVPPPRLMRYYSQSSRGTTSPSPQEAQRVQGNFMLACTSSKTDEILLPVLKRHNESKSQRSIASYFKVTSVLQAADGQLSKRVQQAVRRLGNEELTTETQAPEMKKLRNATKKGRGRGTSSTSRVHSNGKPARVQSANRGVATVPTLGSAAAHSSTQSAEGLTVPRLGSTATHSSTQSTDGLTVPRLVTTEWIPPIKLPTGDEFIFQREREKLGMLKNKMKAIEVFRKSRTGLDKTRRDKRKRRQILEKARLSESSSGDD</sequence>
<accession>A0A7R9PB13</accession>
<comment type="subcellular location">
    <subcellularLocation>
        <location evidence="2">Nucleus</location>
    </subcellularLocation>
</comment>
<dbReference type="Pfam" id="PF00867">
    <property type="entry name" value="XPG_I"/>
    <property type="match status" value="1"/>
</dbReference>
<keyword evidence="5" id="KW-0479">Metal-binding</keyword>
<keyword evidence="9" id="KW-0460">Magnesium</keyword>
<feature type="domain" description="XPG-I" evidence="14">
    <location>
        <begin position="7"/>
        <end position="76"/>
    </location>
</feature>
<evidence type="ECO:0000256" key="11">
    <source>
        <dbReference type="ARBA" id="ARBA00023242"/>
    </source>
</evidence>
<dbReference type="GO" id="GO:0046872">
    <property type="term" value="F:metal ion binding"/>
    <property type="evidence" value="ECO:0007669"/>
    <property type="project" value="UniProtKB-KW"/>
</dbReference>
<dbReference type="CDD" id="cd09868">
    <property type="entry name" value="PIN_XPG_RAD2"/>
    <property type="match status" value="1"/>
</dbReference>
<keyword evidence="4" id="KW-0540">Nuclease</keyword>
<dbReference type="Gene3D" id="1.10.150.20">
    <property type="entry name" value="5' to 3' exonuclease, C-terminal subdomain"/>
    <property type="match status" value="1"/>
</dbReference>
<keyword evidence="8" id="KW-0378">Hydrolase</keyword>